<keyword evidence="2" id="KW-0067">ATP-binding</keyword>
<dbReference type="PANTHER" id="PTHR32309:SF13">
    <property type="entry name" value="FERRIC ENTEROBACTIN TRANSPORT PROTEIN FEPE"/>
    <property type="match status" value="1"/>
</dbReference>
<evidence type="ECO:0000256" key="1">
    <source>
        <dbReference type="ARBA" id="ARBA00022741"/>
    </source>
</evidence>
<proteinExistence type="predicted"/>
<dbReference type="InterPro" id="IPR027417">
    <property type="entry name" value="P-loop_NTPase"/>
</dbReference>
<dbReference type="AlphaFoldDB" id="A0A1R3XA28"/>
<dbReference type="EMBL" id="FTPR01000002">
    <property type="protein sequence ID" value="SIT87296.1"/>
    <property type="molecule type" value="Genomic_DNA"/>
</dbReference>
<dbReference type="OrthoDB" id="9775724at2"/>
<dbReference type="CDD" id="cd05387">
    <property type="entry name" value="BY-kinase"/>
    <property type="match status" value="1"/>
</dbReference>
<dbReference type="STRING" id="287098.SAMN05421665_2341"/>
<dbReference type="RefSeq" id="WP_055294841.1">
    <property type="nucleotide sequence ID" value="NZ_FTPR01000002.1"/>
</dbReference>
<dbReference type="GO" id="GO:0004713">
    <property type="term" value="F:protein tyrosine kinase activity"/>
    <property type="evidence" value="ECO:0007669"/>
    <property type="project" value="TreeGrafter"/>
</dbReference>
<name>A0A1R3XA28_9RHOB</name>
<organism evidence="3 4">
    <name type="scientific">Yoonia rosea</name>
    <dbReference type="NCBI Taxonomy" id="287098"/>
    <lineage>
        <taxon>Bacteria</taxon>
        <taxon>Pseudomonadati</taxon>
        <taxon>Pseudomonadota</taxon>
        <taxon>Alphaproteobacteria</taxon>
        <taxon>Rhodobacterales</taxon>
        <taxon>Paracoccaceae</taxon>
        <taxon>Yoonia</taxon>
    </lineage>
</organism>
<dbReference type="Gene3D" id="3.40.50.300">
    <property type="entry name" value="P-loop containing nucleotide triphosphate hydrolases"/>
    <property type="match status" value="1"/>
</dbReference>
<dbReference type="GO" id="GO:0005886">
    <property type="term" value="C:plasma membrane"/>
    <property type="evidence" value="ECO:0007669"/>
    <property type="project" value="TreeGrafter"/>
</dbReference>
<dbReference type="PANTHER" id="PTHR32309">
    <property type="entry name" value="TYROSINE-PROTEIN KINASE"/>
    <property type="match status" value="1"/>
</dbReference>
<keyword evidence="1" id="KW-0547">Nucleotide-binding</keyword>
<gene>
    <name evidence="3" type="ORF">SAMN05421665_2341</name>
</gene>
<accession>A0A1R3XA28</accession>
<reference evidence="4" key="1">
    <citation type="submission" date="2017-01" db="EMBL/GenBank/DDBJ databases">
        <authorList>
            <person name="Varghese N."/>
            <person name="Submissions S."/>
        </authorList>
    </citation>
    <scope>NUCLEOTIDE SEQUENCE [LARGE SCALE GENOMIC DNA]</scope>
    <source>
        <strain evidence="4">DSM 29591</strain>
    </source>
</reference>
<dbReference type="Proteomes" id="UP000186997">
    <property type="component" value="Unassembled WGS sequence"/>
</dbReference>
<dbReference type="InterPro" id="IPR050445">
    <property type="entry name" value="Bact_polysacc_biosynth/exp"/>
</dbReference>
<evidence type="ECO:0000313" key="4">
    <source>
        <dbReference type="Proteomes" id="UP000186997"/>
    </source>
</evidence>
<dbReference type="InterPro" id="IPR005702">
    <property type="entry name" value="Wzc-like_C"/>
</dbReference>
<protein>
    <submittedName>
        <fullName evidence="3">Chromosome partitioning ATPase, Mrp family, contains Fe-S cluster</fullName>
    </submittedName>
</protein>
<dbReference type="SUPFAM" id="SSF52540">
    <property type="entry name" value="P-loop containing nucleoside triphosphate hydrolases"/>
    <property type="match status" value="1"/>
</dbReference>
<evidence type="ECO:0000313" key="3">
    <source>
        <dbReference type="EMBL" id="SIT87296.1"/>
    </source>
</evidence>
<keyword evidence="4" id="KW-1185">Reference proteome</keyword>
<evidence type="ECO:0000256" key="2">
    <source>
        <dbReference type="ARBA" id="ARBA00022840"/>
    </source>
</evidence>
<sequence length="290" mass="31671">MDKIQAAIAKARAAREEITGNAKTSQRQSYIASRRRALNKEHDVAMADRAAIWQPLATFAPPAKQMAKHRVVTFETGPQSDQGVMAFDKLRTKVLQEMRINGWRRLAITSPSADCGKTTVSMNLAFSLAKQPEIFTVVAEMDMRRPSMASIFGLSGETGFSTVLGGQAAFSDIAKRPRPNLAFGLNYTRTRNPAELLQSSTVGRALADIEEQFAPDLTIFDMPPMLSSDDTMAFMGQVDCVLLIAAAESTSIGEIDVCERDLASQTNVMGVLLNKCRYLDKESGSAGAYY</sequence>